<dbReference type="PRINTS" id="PR00714">
    <property type="entry name" value="MAN6PISMRASE"/>
</dbReference>
<evidence type="ECO:0000256" key="6">
    <source>
        <dbReference type="ARBA" id="ARBA00022833"/>
    </source>
</evidence>
<dbReference type="InterPro" id="IPR016305">
    <property type="entry name" value="Mannose-6-P_Isomerase"/>
</dbReference>
<comment type="similarity">
    <text evidence="3">Belongs to the mannose-6-phosphate isomerase type 1 family.</text>
</comment>
<keyword evidence="10" id="KW-1185">Reference proteome</keyword>
<dbReference type="PANTHER" id="PTHR10309:SF0">
    <property type="entry name" value="MANNOSE-6-PHOSPHATE ISOMERASE"/>
    <property type="match status" value="1"/>
</dbReference>
<dbReference type="CDD" id="cd07011">
    <property type="entry name" value="cupin_PMI_type_I_N"/>
    <property type="match status" value="1"/>
</dbReference>
<keyword evidence="6" id="KW-0862">Zinc</keyword>
<dbReference type="RefSeq" id="WP_301141398.1">
    <property type="nucleotide sequence ID" value="NZ_JAUHQA010000001.1"/>
</dbReference>
<comment type="cofactor">
    <cofactor evidence="2">
        <name>Zn(2+)</name>
        <dbReference type="ChEBI" id="CHEBI:29105"/>
    </cofactor>
</comment>
<keyword evidence="7 9" id="KW-0413">Isomerase</keyword>
<sequence>MHRITPALRDYAWGTTDDIPRLLGIDPTGGPVAEAWWGGHRDAPSLANVGGDLIGLDSLIAADRDSWLGTDAASRWDGRLPFLLKVLAIARPLSIQVHPDLEQARAGFERERTRDSDAPRDFHDAWHKPEMVVALTPMTVLAGVRPIDDLRADLDALGTAGAARLAAALSGDVSDFISLALTGGGDEETLAALAARGRSAPAGSSLRVSADALGEFPGDAGALVALALNVVQLRPGDAAYTGAGVLHSYQSGVGIEVMANSDNVVRAGLTPKHVDVPLLLELASTSPAPVARPQVMQDGPVTTYLTQSDEFALTVVSDGRVEIPAGPRVALVVEGEASISCDDASERLACGQAVVAGHSDGTMRVSGHGMTVIAHLPQSSPRLGAAVS</sequence>
<evidence type="ECO:0000259" key="8">
    <source>
        <dbReference type="Pfam" id="PF20511"/>
    </source>
</evidence>
<dbReference type="SUPFAM" id="SSF51182">
    <property type="entry name" value="RmlC-like cupins"/>
    <property type="match status" value="1"/>
</dbReference>
<proteinExistence type="inferred from homology"/>
<gene>
    <name evidence="9" type="primary">manA</name>
    <name evidence="9" type="ORF">QQX02_04135</name>
</gene>
<dbReference type="EC" id="5.3.1.8" evidence="4"/>
<dbReference type="InterPro" id="IPR014710">
    <property type="entry name" value="RmlC-like_jellyroll"/>
</dbReference>
<dbReference type="Gene3D" id="2.60.120.10">
    <property type="entry name" value="Jelly Rolls"/>
    <property type="match status" value="2"/>
</dbReference>
<dbReference type="PANTHER" id="PTHR10309">
    <property type="entry name" value="MANNOSE-6-PHOSPHATE ISOMERASE"/>
    <property type="match status" value="1"/>
</dbReference>
<dbReference type="Gene3D" id="1.10.441.10">
    <property type="entry name" value="Phosphomannose Isomerase, domain 2"/>
    <property type="match status" value="1"/>
</dbReference>
<evidence type="ECO:0000256" key="5">
    <source>
        <dbReference type="ARBA" id="ARBA00022723"/>
    </source>
</evidence>
<evidence type="ECO:0000256" key="2">
    <source>
        <dbReference type="ARBA" id="ARBA00001947"/>
    </source>
</evidence>
<evidence type="ECO:0000313" key="10">
    <source>
        <dbReference type="Proteomes" id="UP001172708"/>
    </source>
</evidence>
<organism evidence="9 10">
    <name type="scientific">Demequina muriae</name>
    <dbReference type="NCBI Taxonomy" id="3051664"/>
    <lineage>
        <taxon>Bacteria</taxon>
        <taxon>Bacillati</taxon>
        <taxon>Actinomycetota</taxon>
        <taxon>Actinomycetes</taxon>
        <taxon>Micrococcales</taxon>
        <taxon>Demequinaceae</taxon>
        <taxon>Demequina</taxon>
    </lineage>
</organism>
<evidence type="ECO:0000256" key="1">
    <source>
        <dbReference type="ARBA" id="ARBA00000757"/>
    </source>
</evidence>
<dbReference type="PIRSF" id="PIRSF001480">
    <property type="entry name" value="Mannose-6-phosphate_isomerase"/>
    <property type="match status" value="1"/>
</dbReference>
<evidence type="ECO:0000256" key="7">
    <source>
        <dbReference type="ARBA" id="ARBA00023235"/>
    </source>
</evidence>
<dbReference type="InterPro" id="IPR011051">
    <property type="entry name" value="RmlC_Cupin_sf"/>
</dbReference>
<dbReference type="EMBL" id="JAUHQA010000001">
    <property type="protein sequence ID" value="MDN4480110.1"/>
    <property type="molecule type" value="Genomic_DNA"/>
</dbReference>
<evidence type="ECO:0000313" key="9">
    <source>
        <dbReference type="EMBL" id="MDN4480110.1"/>
    </source>
</evidence>
<dbReference type="Proteomes" id="UP001172708">
    <property type="component" value="Unassembled WGS sequence"/>
</dbReference>
<reference evidence="9" key="1">
    <citation type="submission" date="2023-06" db="EMBL/GenBank/DDBJ databases">
        <title>Egi l300058.</title>
        <authorList>
            <person name="Gao L."/>
            <person name="Fang B.-Z."/>
            <person name="Li W.-J."/>
        </authorList>
    </citation>
    <scope>NUCLEOTIDE SEQUENCE</scope>
    <source>
        <strain evidence="9">EGI L300058</strain>
    </source>
</reference>
<evidence type="ECO:0000256" key="4">
    <source>
        <dbReference type="ARBA" id="ARBA00011956"/>
    </source>
</evidence>
<dbReference type="Pfam" id="PF20511">
    <property type="entry name" value="PMI_typeI_cat"/>
    <property type="match status" value="1"/>
</dbReference>
<protein>
    <recommendedName>
        <fullName evidence="4">mannose-6-phosphate isomerase</fullName>
        <ecNumber evidence="4">5.3.1.8</ecNumber>
    </recommendedName>
</protein>
<dbReference type="InterPro" id="IPR001250">
    <property type="entry name" value="Man6P_Isoase-1"/>
</dbReference>
<keyword evidence="5" id="KW-0479">Metal-binding</keyword>
<dbReference type="InterPro" id="IPR046457">
    <property type="entry name" value="PMI_typeI_cat"/>
</dbReference>
<evidence type="ECO:0000256" key="3">
    <source>
        <dbReference type="ARBA" id="ARBA00010772"/>
    </source>
</evidence>
<accession>A0ABT8GFB4</accession>
<feature type="domain" description="Phosphomannose isomerase type I catalytic" evidence="8">
    <location>
        <begin position="1"/>
        <end position="146"/>
    </location>
</feature>
<comment type="catalytic activity">
    <reaction evidence="1">
        <text>D-mannose 6-phosphate = D-fructose 6-phosphate</text>
        <dbReference type="Rhea" id="RHEA:12356"/>
        <dbReference type="ChEBI" id="CHEBI:58735"/>
        <dbReference type="ChEBI" id="CHEBI:61527"/>
        <dbReference type="EC" id="5.3.1.8"/>
    </reaction>
</comment>
<comment type="caution">
    <text evidence="9">The sequence shown here is derived from an EMBL/GenBank/DDBJ whole genome shotgun (WGS) entry which is preliminary data.</text>
</comment>
<dbReference type="NCBIfam" id="TIGR00218">
    <property type="entry name" value="manA"/>
    <property type="match status" value="1"/>
</dbReference>
<dbReference type="GO" id="GO:0004476">
    <property type="term" value="F:mannose-6-phosphate isomerase activity"/>
    <property type="evidence" value="ECO:0007669"/>
    <property type="project" value="UniProtKB-EC"/>
</dbReference>
<name>A0ABT8GFB4_9MICO</name>